<reference evidence="1" key="1">
    <citation type="submission" date="2023-06" db="EMBL/GenBank/DDBJ databases">
        <title>Genome-scale phylogeny and comparative genomics of the fungal order Sordariales.</title>
        <authorList>
            <consortium name="Lawrence Berkeley National Laboratory"/>
            <person name="Hensen N."/>
            <person name="Bonometti L."/>
            <person name="Westerberg I."/>
            <person name="Brannstrom I.O."/>
            <person name="Guillou S."/>
            <person name="Cros-Aarteil S."/>
            <person name="Calhoun S."/>
            <person name="Haridas S."/>
            <person name="Kuo A."/>
            <person name="Mondo S."/>
            <person name="Pangilinan J."/>
            <person name="Riley R."/>
            <person name="Labutti K."/>
            <person name="Andreopoulos B."/>
            <person name="Lipzen A."/>
            <person name="Chen C."/>
            <person name="Yanf M."/>
            <person name="Daum C."/>
            <person name="Ng V."/>
            <person name="Clum A."/>
            <person name="Steindorff A."/>
            <person name="Ohm R."/>
            <person name="Martin F."/>
            <person name="Silar P."/>
            <person name="Natvig D."/>
            <person name="Lalanne C."/>
            <person name="Gautier V."/>
            <person name="Ament-Velasquez S.L."/>
            <person name="Kruys A."/>
            <person name="Hutchinson M.I."/>
            <person name="Powell A.J."/>
            <person name="Barry K."/>
            <person name="Miller A.N."/>
            <person name="Grigoriev I.V."/>
            <person name="Debuchy R."/>
            <person name="Gladieux P."/>
            <person name="Thoren M.H."/>
            <person name="Johannesson H."/>
        </authorList>
    </citation>
    <scope>NUCLEOTIDE SEQUENCE</scope>
    <source>
        <strain evidence="1">8032-3</strain>
    </source>
</reference>
<sequence length="176" mass="19210">MCITNAPKVFTDTAGFPAGYGSYSGQCAATDVYPPSFVQRVDRCVEMLAGIIAARGGAAGAHGSRHLYNMMGGKVYKVDFMFARPVNPGPANALDFSLLLRFPSTDKGGVVEMVIPPKEEEFIKQALDCLPWAPLSWSIHRGMRDILVVYAKPVMDSYRGQLAAKLKRLPQRGRLS</sequence>
<dbReference type="AlphaFoldDB" id="A0AAJ0C1Y9"/>
<comment type="caution">
    <text evidence="1">The sequence shown here is derived from an EMBL/GenBank/DDBJ whole genome shotgun (WGS) entry which is preliminary data.</text>
</comment>
<accession>A0AAJ0C1Y9</accession>
<gene>
    <name evidence="1" type="ORF">QBC33DRAFT_618615</name>
</gene>
<name>A0AAJ0C1Y9_9PEZI</name>
<dbReference type="EMBL" id="MU839005">
    <property type="protein sequence ID" value="KAK1768406.1"/>
    <property type="molecule type" value="Genomic_DNA"/>
</dbReference>
<evidence type="ECO:0000313" key="2">
    <source>
        <dbReference type="Proteomes" id="UP001244011"/>
    </source>
</evidence>
<dbReference type="GeneID" id="85315900"/>
<protein>
    <submittedName>
        <fullName evidence="1">Uncharacterized protein</fullName>
    </submittedName>
</protein>
<dbReference type="RefSeq" id="XP_060284619.1">
    <property type="nucleotide sequence ID" value="XM_060432713.1"/>
</dbReference>
<dbReference type="Proteomes" id="UP001244011">
    <property type="component" value="Unassembled WGS sequence"/>
</dbReference>
<proteinExistence type="predicted"/>
<keyword evidence="2" id="KW-1185">Reference proteome</keyword>
<organism evidence="1 2">
    <name type="scientific">Phialemonium atrogriseum</name>
    <dbReference type="NCBI Taxonomy" id="1093897"/>
    <lineage>
        <taxon>Eukaryota</taxon>
        <taxon>Fungi</taxon>
        <taxon>Dikarya</taxon>
        <taxon>Ascomycota</taxon>
        <taxon>Pezizomycotina</taxon>
        <taxon>Sordariomycetes</taxon>
        <taxon>Sordariomycetidae</taxon>
        <taxon>Cephalothecales</taxon>
        <taxon>Cephalothecaceae</taxon>
        <taxon>Phialemonium</taxon>
    </lineage>
</organism>
<evidence type="ECO:0000313" key="1">
    <source>
        <dbReference type="EMBL" id="KAK1768406.1"/>
    </source>
</evidence>